<dbReference type="InterPro" id="IPR050618">
    <property type="entry name" value="Ubq-SigPath_Reg"/>
</dbReference>
<accession>A0A3N4IAY9</accession>
<dbReference type="Pfam" id="PF08513">
    <property type="entry name" value="LisH"/>
    <property type="match status" value="1"/>
</dbReference>
<dbReference type="InterPro" id="IPR006594">
    <property type="entry name" value="LisH"/>
</dbReference>
<evidence type="ECO:0000259" key="2">
    <source>
        <dbReference type="PROSITE" id="PS50897"/>
    </source>
</evidence>
<dbReference type="STRING" id="1160509.A0A3N4IAY9"/>
<dbReference type="AlphaFoldDB" id="A0A3N4IAY9"/>
<sequence>MTSSTARKSLPASVDWEKKIDDVAPSKLDLNNMVMNYLITEGYEEAAIKFAQEANLATSVKYNGIGERRKIRNAIQAGDIKSAIKMINGLNPQLLDTNPGIHFSLLRLQLIELIKECNASAGGDVTPAIDFATKHLAPRAPANKGFLNALEETMLLIMHQPNSPQLSAMNDPSVRQEIAKMVNDALLEADNMTSEADIRKLIRTRAFVGEELVKIQANVKINGPKTPFPPFDLGIDEDEQMSS</sequence>
<evidence type="ECO:0000256" key="1">
    <source>
        <dbReference type="ARBA" id="ARBA00002343"/>
    </source>
</evidence>
<dbReference type="PANTHER" id="PTHR12864">
    <property type="entry name" value="RAN BINDING PROTEIN 9-RELATED"/>
    <property type="match status" value="1"/>
</dbReference>
<reference evidence="3 4" key="1">
    <citation type="journal article" date="2018" name="Nat. Ecol. Evol.">
        <title>Pezizomycetes genomes reveal the molecular basis of ectomycorrhizal truffle lifestyle.</title>
        <authorList>
            <person name="Murat C."/>
            <person name="Payen T."/>
            <person name="Noel B."/>
            <person name="Kuo A."/>
            <person name="Morin E."/>
            <person name="Chen J."/>
            <person name="Kohler A."/>
            <person name="Krizsan K."/>
            <person name="Balestrini R."/>
            <person name="Da Silva C."/>
            <person name="Montanini B."/>
            <person name="Hainaut M."/>
            <person name="Levati E."/>
            <person name="Barry K.W."/>
            <person name="Belfiori B."/>
            <person name="Cichocki N."/>
            <person name="Clum A."/>
            <person name="Dockter R.B."/>
            <person name="Fauchery L."/>
            <person name="Guy J."/>
            <person name="Iotti M."/>
            <person name="Le Tacon F."/>
            <person name="Lindquist E.A."/>
            <person name="Lipzen A."/>
            <person name="Malagnac F."/>
            <person name="Mello A."/>
            <person name="Molinier V."/>
            <person name="Miyauchi S."/>
            <person name="Poulain J."/>
            <person name="Riccioni C."/>
            <person name="Rubini A."/>
            <person name="Sitrit Y."/>
            <person name="Splivallo R."/>
            <person name="Traeger S."/>
            <person name="Wang M."/>
            <person name="Zifcakova L."/>
            <person name="Wipf D."/>
            <person name="Zambonelli A."/>
            <person name="Paolocci F."/>
            <person name="Nowrousian M."/>
            <person name="Ottonello S."/>
            <person name="Baldrian P."/>
            <person name="Spatafora J.W."/>
            <person name="Henrissat B."/>
            <person name="Nagy L.G."/>
            <person name="Aury J.M."/>
            <person name="Wincker P."/>
            <person name="Grigoriev I.V."/>
            <person name="Bonfante P."/>
            <person name="Martin F.M."/>
        </authorList>
    </citation>
    <scope>NUCLEOTIDE SEQUENCE [LARGE SCALE GENOMIC DNA]</scope>
    <source>
        <strain evidence="3 4">RN42</strain>
    </source>
</reference>
<dbReference type="Pfam" id="PF10607">
    <property type="entry name" value="CTLH"/>
    <property type="match status" value="1"/>
</dbReference>
<evidence type="ECO:0000313" key="3">
    <source>
        <dbReference type="EMBL" id="RPA82637.1"/>
    </source>
</evidence>
<dbReference type="OrthoDB" id="2415936at2759"/>
<evidence type="ECO:0000313" key="4">
    <source>
        <dbReference type="Proteomes" id="UP000275078"/>
    </source>
</evidence>
<dbReference type="PROSITE" id="PS50896">
    <property type="entry name" value="LISH"/>
    <property type="match status" value="1"/>
</dbReference>
<keyword evidence="4" id="KW-1185">Reference proteome</keyword>
<dbReference type="PROSITE" id="PS50897">
    <property type="entry name" value="CTLH"/>
    <property type="match status" value="1"/>
</dbReference>
<feature type="domain" description="CTLH" evidence="2">
    <location>
        <begin position="67"/>
        <end position="121"/>
    </location>
</feature>
<dbReference type="InterPro" id="IPR024964">
    <property type="entry name" value="CTLH/CRA"/>
</dbReference>
<dbReference type="InterPro" id="IPR006595">
    <property type="entry name" value="CTLH_C"/>
</dbReference>
<dbReference type="EMBL" id="ML119670">
    <property type="protein sequence ID" value="RPA82637.1"/>
    <property type="molecule type" value="Genomic_DNA"/>
</dbReference>
<protein>
    <recommendedName>
        <fullName evidence="2">CTLH domain-containing protein</fullName>
    </recommendedName>
</protein>
<dbReference type="SMART" id="SM00757">
    <property type="entry name" value="CRA"/>
    <property type="match status" value="1"/>
</dbReference>
<proteinExistence type="predicted"/>
<dbReference type="SMART" id="SM00667">
    <property type="entry name" value="LisH"/>
    <property type="match status" value="1"/>
</dbReference>
<comment type="function">
    <text evidence="1">Involved in the proteasome-dependent degradation of fructose-1,6-bisphosphatase.</text>
</comment>
<organism evidence="3 4">
    <name type="scientific">Ascobolus immersus RN42</name>
    <dbReference type="NCBI Taxonomy" id="1160509"/>
    <lineage>
        <taxon>Eukaryota</taxon>
        <taxon>Fungi</taxon>
        <taxon>Dikarya</taxon>
        <taxon>Ascomycota</taxon>
        <taxon>Pezizomycotina</taxon>
        <taxon>Pezizomycetes</taxon>
        <taxon>Pezizales</taxon>
        <taxon>Ascobolaceae</taxon>
        <taxon>Ascobolus</taxon>
    </lineage>
</organism>
<dbReference type="Proteomes" id="UP000275078">
    <property type="component" value="Unassembled WGS sequence"/>
</dbReference>
<dbReference type="SMART" id="SM00668">
    <property type="entry name" value="CTLH"/>
    <property type="match status" value="1"/>
</dbReference>
<name>A0A3N4IAY9_ASCIM</name>
<gene>
    <name evidence="3" type="ORF">BJ508DRAFT_414053</name>
</gene>
<dbReference type="InterPro" id="IPR013144">
    <property type="entry name" value="CRA_dom"/>
</dbReference>